<evidence type="ECO:0000313" key="5">
    <source>
        <dbReference type="EMBL" id="AJP00383.1"/>
    </source>
</evidence>
<dbReference type="InterPro" id="IPR050361">
    <property type="entry name" value="MPP/UQCRC_Complex"/>
</dbReference>
<organism evidence="5 6">
    <name type="scientific">Streptomyces cyaneogriseus subsp. noncyanogenus</name>
    <dbReference type="NCBI Taxonomy" id="477245"/>
    <lineage>
        <taxon>Bacteria</taxon>
        <taxon>Bacillati</taxon>
        <taxon>Actinomycetota</taxon>
        <taxon>Actinomycetes</taxon>
        <taxon>Kitasatosporales</taxon>
        <taxon>Streptomycetaceae</taxon>
        <taxon>Streptomyces</taxon>
    </lineage>
</organism>
<dbReference type="AlphaFoldDB" id="A0A0C5FRU1"/>
<gene>
    <name evidence="5" type="ORF">TU94_01360</name>
</gene>
<evidence type="ECO:0000259" key="3">
    <source>
        <dbReference type="Pfam" id="PF00675"/>
    </source>
</evidence>
<proteinExistence type="inferred from homology"/>
<feature type="region of interest" description="Disordered" evidence="2">
    <location>
        <begin position="409"/>
        <end position="449"/>
    </location>
</feature>
<dbReference type="InterPro" id="IPR011765">
    <property type="entry name" value="Pept_M16_N"/>
</dbReference>
<dbReference type="Pfam" id="PF00675">
    <property type="entry name" value="Peptidase_M16"/>
    <property type="match status" value="1"/>
</dbReference>
<dbReference type="Proteomes" id="UP000032234">
    <property type="component" value="Chromosome"/>
</dbReference>
<evidence type="ECO:0000256" key="2">
    <source>
        <dbReference type="SAM" id="MobiDB-lite"/>
    </source>
</evidence>
<feature type="domain" description="Peptidase M16 N-terminal" evidence="3">
    <location>
        <begin position="16"/>
        <end position="135"/>
    </location>
</feature>
<dbReference type="HOGENOM" id="CLU_338862_0_0_11"/>
<comment type="similarity">
    <text evidence="1">Belongs to the peptidase M16 family.</text>
</comment>
<keyword evidence="6" id="KW-1185">Reference proteome</keyword>
<sequence length="847" mass="88376">MTTSGPEVVRLGNGLRVVLLHRPGAVGTHVVTHVGAGYRFDPPGRPGLAHLVEHLFTQDSGEPVTSRALTTAQAYGGASGAATHADYTEFHHTFPSPLLPRFLAWEAERLTGPRFTPGHLARQLDGVHEEITERRTRTRWGLFPWPALPSHLYDDFALGHDGLGVPEALHDVSFAEALSFFADHYVPSNTVLTLAGDLGERGAAGLERLLESTLGGVPARGGARERPRPPRPLRRDRRGTVALPASDRAAVAFGYAIDGPRTDPAAYAAAVVTARSVLSLDRHGRPPGGDHLISAACGFFAPCDSPDQDTLFFVGTTRGHDSRDLAARLDDALESLAANPSPVVVRAARTRAVADRVRDGETAMGRARWAGRGTLLFDDAALLDRFVTALGAVTPAAVRDVARRLGSAPRATLHGTPGPGAARAAGPLAPPARQLPRPEAGETAPPPAFGRLTVPRLSLPVLQDSASGAGRVVVVRGRGPEVSVRVIVPACGLGVLARTGFERAVRSALRGMRVAPERTTWIGDRLIVAARAPATGPHRWEEVPAILAELRAQAVVQDAPGAGEGAALPPAVLACELASGQDDRAGRSGAATAPTVVLVTGPEGRRAAAAGEPVPPRRAPALPGPAGQAPPARPGPDGPRGPRVLLRVVPDCASAAFSLLPRRTEAVLPSVAAQHLAVAVLAGVGRLPLGRRGRLAHLRNGTVVAGLEPVFEGTRAFLSGTCEPGRSGELLRETMDVLIECAGGLTAAEVDSAAEFCAGQWVLALDEDGTTADLVAQQIAFGRGLAEIEVFPARLREVTAKDVSTAVDCLFALGRMRGGVVDARAPEGLPSAWGVDGEPVHPPRDSP</sequence>
<evidence type="ECO:0000259" key="4">
    <source>
        <dbReference type="Pfam" id="PF05193"/>
    </source>
</evidence>
<dbReference type="InterPro" id="IPR007863">
    <property type="entry name" value="Peptidase_M16_C"/>
</dbReference>
<dbReference type="EMBL" id="CP010849">
    <property type="protein sequence ID" value="AJP00383.1"/>
    <property type="molecule type" value="Genomic_DNA"/>
</dbReference>
<evidence type="ECO:0000313" key="6">
    <source>
        <dbReference type="Proteomes" id="UP000032234"/>
    </source>
</evidence>
<dbReference type="PANTHER" id="PTHR11851:SF49">
    <property type="entry name" value="MITOCHONDRIAL-PROCESSING PEPTIDASE SUBUNIT ALPHA"/>
    <property type="match status" value="1"/>
</dbReference>
<feature type="compositionally biased region" description="Low complexity" evidence="2">
    <location>
        <begin position="419"/>
        <end position="438"/>
    </location>
</feature>
<name>A0A0C5FRU1_9ACTN</name>
<dbReference type="STRING" id="477245.TU94_01360"/>
<dbReference type="Gene3D" id="3.30.830.10">
    <property type="entry name" value="Metalloenzyme, LuxS/M16 peptidase-like"/>
    <property type="match status" value="3"/>
</dbReference>
<feature type="compositionally biased region" description="Low complexity" evidence="2">
    <location>
        <begin position="619"/>
        <end position="630"/>
    </location>
</feature>
<reference evidence="5 6" key="1">
    <citation type="submission" date="2015-02" db="EMBL/GenBank/DDBJ databases">
        <title>Genome sequence of thermotolerant Streptomyces cyaneogriseus subsp. Noncyanogenus NMWT1, the producer of nematocidal antibiotics nemadectin.</title>
        <authorList>
            <person name="Wang H."/>
            <person name="Li C."/>
            <person name="Xiang W."/>
            <person name="Wang X."/>
        </authorList>
    </citation>
    <scope>NUCLEOTIDE SEQUENCE [LARGE SCALE GENOMIC DNA]</scope>
    <source>
        <strain evidence="5 6">NMWT 1</strain>
    </source>
</reference>
<dbReference type="RefSeq" id="WP_044378382.1">
    <property type="nucleotide sequence ID" value="NZ_CP010849.1"/>
</dbReference>
<dbReference type="KEGG" id="scw:TU94_01360"/>
<dbReference type="SUPFAM" id="SSF63411">
    <property type="entry name" value="LuxS/MPP-like metallohydrolase"/>
    <property type="match status" value="3"/>
</dbReference>
<feature type="region of interest" description="Disordered" evidence="2">
    <location>
        <begin position="216"/>
        <end position="240"/>
    </location>
</feature>
<protein>
    <submittedName>
        <fullName evidence="5">Uncharacterized protein</fullName>
    </submittedName>
</protein>
<accession>A0A0C5FRU1</accession>
<dbReference type="GO" id="GO:0046872">
    <property type="term" value="F:metal ion binding"/>
    <property type="evidence" value="ECO:0007669"/>
    <property type="project" value="InterPro"/>
</dbReference>
<evidence type="ECO:0000256" key="1">
    <source>
        <dbReference type="ARBA" id="ARBA00007261"/>
    </source>
</evidence>
<dbReference type="Pfam" id="PF05193">
    <property type="entry name" value="Peptidase_M16_C"/>
    <property type="match status" value="1"/>
</dbReference>
<feature type="domain" description="Peptidase M16 C-terminal" evidence="4">
    <location>
        <begin position="172"/>
        <end position="271"/>
    </location>
</feature>
<feature type="region of interest" description="Disordered" evidence="2">
    <location>
        <begin position="602"/>
        <end position="642"/>
    </location>
</feature>
<dbReference type="PATRIC" id="fig|477245.3.peg.318"/>
<dbReference type="OrthoDB" id="4002340at2"/>
<dbReference type="PANTHER" id="PTHR11851">
    <property type="entry name" value="METALLOPROTEASE"/>
    <property type="match status" value="1"/>
</dbReference>
<dbReference type="InterPro" id="IPR011249">
    <property type="entry name" value="Metalloenz_LuxS/M16"/>
</dbReference>